<evidence type="ECO:0000256" key="4">
    <source>
        <dbReference type="ARBA" id="ARBA00023125"/>
    </source>
</evidence>
<dbReference type="STRING" id="1403537.Q428_11325"/>
<dbReference type="InterPro" id="IPR038300">
    <property type="entry name" value="SASP_sf_alpha/beta"/>
</dbReference>
<comment type="similarity">
    <text evidence="2">Belongs to the alpha/beta-type SASP family.</text>
</comment>
<dbReference type="InterPro" id="IPR001448">
    <property type="entry name" value="SASP_alpha/beta-type"/>
</dbReference>
<keyword evidence="4" id="KW-0238">DNA-binding</keyword>
<keyword evidence="6" id="KW-1185">Reference proteome</keyword>
<dbReference type="PANTHER" id="PTHR36107">
    <property type="entry name" value="SMALL, ACID-SOLUBLE SPORE PROTEIN A"/>
    <property type="match status" value="1"/>
</dbReference>
<proteinExistence type="inferred from homology"/>
<dbReference type="PANTHER" id="PTHR36107:SF1">
    <property type="entry name" value="SMALL, ACID-SOLUBLE SPORE PROTEIN A"/>
    <property type="match status" value="1"/>
</dbReference>
<keyword evidence="3" id="KW-0749">Sporulation</keyword>
<dbReference type="EMBL" id="AZQP01000038">
    <property type="protein sequence ID" value="EYE87784.1"/>
    <property type="molecule type" value="Genomic_DNA"/>
</dbReference>
<dbReference type="GO" id="GO:0006265">
    <property type="term" value="P:DNA topological change"/>
    <property type="evidence" value="ECO:0007669"/>
    <property type="project" value="InterPro"/>
</dbReference>
<dbReference type="AlphaFoldDB" id="A0A017RTJ2"/>
<dbReference type="InterPro" id="IPR018126">
    <property type="entry name" value="SASP_alpha/beta-type_CS"/>
</dbReference>
<dbReference type="Gene3D" id="6.10.10.80">
    <property type="entry name" value="Small, acid-soluble spore protein, alpha/beta type-like"/>
    <property type="match status" value="1"/>
</dbReference>
<dbReference type="Proteomes" id="UP000019681">
    <property type="component" value="Unassembled WGS sequence"/>
</dbReference>
<dbReference type="InterPro" id="IPR050847">
    <property type="entry name" value="SASP_DNA-binding"/>
</dbReference>
<evidence type="ECO:0000256" key="2">
    <source>
        <dbReference type="ARBA" id="ARBA00005442"/>
    </source>
</evidence>
<evidence type="ECO:0000256" key="3">
    <source>
        <dbReference type="ARBA" id="ARBA00022969"/>
    </source>
</evidence>
<organism evidence="5 6">
    <name type="scientific">Fervidicella metallireducens AeB</name>
    <dbReference type="NCBI Taxonomy" id="1403537"/>
    <lineage>
        <taxon>Bacteria</taxon>
        <taxon>Bacillati</taxon>
        <taxon>Bacillota</taxon>
        <taxon>Clostridia</taxon>
        <taxon>Eubacteriales</taxon>
        <taxon>Clostridiaceae</taxon>
        <taxon>Fervidicella</taxon>
    </lineage>
</organism>
<dbReference type="GO" id="GO:0003690">
    <property type="term" value="F:double-stranded DNA binding"/>
    <property type="evidence" value="ECO:0007669"/>
    <property type="project" value="InterPro"/>
</dbReference>
<evidence type="ECO:0000313" key="6">
    <source>
        <dbReference type="Proteomes" id="UP000019681"/>
    </source>
</evidence>
<comment type="function">
    <text evidence="1">SASP are bound to spore DNA. They are double-stranded DNA-binding proteins that cause DNA to change to an a-like conformation. They protect the DNA backbone from chemical and enzymatic cleavage and are thus involved in dormant spore's high resistance to UV light.</text>
</comment>
<dbReference type="OrthoDB" id="1683773at2"/>
<sequence>MAAGQSGSGRTQLVPEAHKYMDNMKYEIASELGIPVYQGSEDYWGDIPAKDCGKVGGTMVKRMIAMAEQQIAQGHMPNKI</sequence>
<dbReference type="GO" id="GO:0030435">
    <property type="term" value="P:sporulation resulting in formation of a cellular spore"/>
    <property type="evidence" value="ECO:0007669"/>
    <property type="project" value="UniProtKB-KW"/>
</dbReference>
<dbReference type="RefSeq" id="WP_035380815.1">
    <property type="nucleotide sequence ID" value="NZ_AZQP01000038.1"/>
</dbReference>
<gene>
    <name evidence="5" type="ORF">Q428_11325</name>
</gene>
<dbReference type="PROSITE" id="PS00304">
    <property type="entry name" value="SASP_1"/>
    <property type="match status" value="1"/>
</dbReference>
<accession>A0A017RTJ2</accession>
<evidence type="ECO:0000256" key="1">
    <source>
        <dbReference type="ARBA" id="ARBA00003863"/>
    </source>
</evidence>
<protein>
    <submittedName>
        <fullName evidence="5">Spore protein</fullName>
    </submittedName>
</protein>
<evidence type="ECO:0000313" key="5">
    <source>
        <dbReference type="EMBL" id="EYE87784.1"/>
    </source>
</evidence>
<dbReference type="Pfam" id="PF00269">
    <property type="entry name" value="SASP"/>
    <property type="match status" value="1"/>
</dbReference>
<reference evidence="5 6" key="1">
    <citation type="journal article" date="2014" name="Genome Announc.">
        <title>Draft Genome Sequence of Fervidicella metallireducens Strain AeBT, an Iron-Reducing Thermoanaerobe from the Great Artesian Basin.</title>
        <authorList>
            <person name="Patel B.K."/>
        </authorList>
    </citation>
    <scope>NUCLEOTIDE SEQUENCE [LARGE SCALE GENOMIC DNA]</scope>
    <source>
        <strain evidence="5 6">AeB</strain>
    </source>
</reference>
<name>A0A017RTJ2_9CLOT</name>
<comment type="caution">
    <text evidence="5">The sequence shown here is derived from an EMBL/GenBank/DDBJ whole genome shotgun (WGS) entry which is preliminary data.</text>
</comment>